<dbReference type="RefSeq" id="WP_073409588.1">
    <property type="nucleotide sequence ID" value="NZ_FQWH01000005.1"/>
</dbReference>
<evidence type="ECO:0000313" key="3">
    <source>
        <dbReference type="Proteomes" id="UP000184112"/>
    </source>
</evidence>
<sequence length="82" mass="9450">MKTIDKLEAELVDRIYKLFLEKYDGNKSSFAKASSCTETTVRRVLRNEQGITINLLMRMAEALDTTSSELLKSLDLKNEEYK</sequence>
<dbReference type="InterPro" id="IPR010982">
    <property type="entry name" value="Lambda_DNA-bd_dom_sf"/>
</dbReference>
<dbReference type="SUPFAM" id="SSF47413">
    <property type="entry name" value="lambda repressor-like DNA-binding domains"/>
    <property type="match status" value="1"/>
</dbReference>
<organism evidence="2 3">
    <name type="scientific">Flavobacterium johnsoniae</name>
    <name type="common">Cytophaga johnsonae</name>
    <dbReference type="NCBI Taxonomy" id="986"/>
    <lineage>
        <taxon>Bacteria</taxon>
        <taxon>Pseudomonadati</taxon>
        <taxon>Bacteroidota</taxon>
        <taxon>Flavobacteriia</taxon>
        <taxon>Flavobacteriales</taxon>
        <taxon>Flavobacteriaceae</taxon>
        <taxon>Flavobacterium</taxon>
    </lineage>
</organism>
<proteinExistence type="predicted"/>
<accession>A0A1M5NK69</accession>
<name>A0A1M5NK69_FLAJO</name>
<dbReference type="InterPro" id="IPR001387">
    <property type="entry name" value="Cro/C1-type_HTH"/>
</dbReference>
<dbReference type="Gene3D" id="1.10.260.40">
    <property type="entry name" value="lambda repressor-like DNA-binding domains"/>
    <property type="match status" value="1"/>
</dbReference>
<dbReference type="AlphaFoldDB" id="A0A1M5NK69"/>
<reference evidence="2 3" key="1">
    <citation type="submission" date="2016-11" db="EMBL/GenBank/DDBJ databases">
        <authorList>
            <person name="Jaros S."/>
            <person name="Januszkiewicz K."/>
            <person name="Wedrychowicz H."/>
        </authorList>
    </citation>
    <scope>NUCLEOTIDE SEQUENCE [LARGE SCALE GENOMIC DNA]</scope>
    <source>
        <strain evidence="2 3">DSM 6792</strain>
    </source>
</reference>
<dbReference type="GO" id="GO:0003677">
    <property type="term" value="F:DNA binding"/>
    <property type="evidence" value="ECO:0007669"/>
    <property type="project" value="InterPro"/>
</dbReference>
<dbReference type="Proteomes" id="UP000184112">
    <property type="component" value="Unassembled WGS sequence"/>
</dbReference>
<evidence type="ECO:0000259" key="1">
    <source>
        <dbReference type="PROSITE" id="PS50943"/>
    </source>
</evidence>
<protein>
    <recommendedName>
        <fullName evidence="1">HTH cro/C1-type domain-containing protein</fullName>
    </recommendedName>
</protein>
<feature type="domain" description="HTH cro/C1-type" evidence="1">
    <location>
        <begin position="30"/>
        <end position="70"/>
    </location>
</feature>
<dbReference type="PROSITE" id="PS50943">
    <property type="entry name" value="HTH_CROC1"/>
    <property type="match status" value="1"/>
</dbReference>
<dbReference type="Pfam" id="PF13443">
    <property type="entry name" value="HTH_26"/>
    <property type="match status" value="1"/>
</dbReference>
<dbReference type="EMBL" id="FQWH01000005">
    <property type="protein sequence ID" value="SHG89976.1"/>
    <property type="molecule type" value="Genomic_DNA"/>
</dbReference>
<evidence type="ECO:0000313" key="2">
    <source>
        <dbReference type="EMBL" id="SHG89976.1"/>
    </source>
</evidence>
<gene>
    <name evidence="2" type="ORF">SAMN05444388_10542</name>
</gene>